<protein>
    <recommendedName>
        <fullName evidence="1">D-glycero-beta-D-manno-heptose 1-phosphate adenylyltransferase</fullName>
        <ecNumber evidence="1">2.7.7.70</ecNumber>
    </recommendedName>
</protein>
<keyword evidence="6" id="KW-0119">Carbohydrate metabolism</keyword>
<keyword evidence="2" id="KW-0808">Transferase</keyword>
<keyword evidence="3 9" id="KW-0548">Nucleotidyltransferase</keyword>
<dbReference type="Proteomes" id="UP001155483">
    <property type="component" value="Unassembled WGS sequence"/>
</dbReference>
<sequence length="164" mass="17790">MRTGNTIFHKILSPQELQRKLAQWRTAGKTISFTNGCFDILHEGHIASLSEAAKHADLLIIGLNADASVKRLKGDARPINNENSRALILASLSMVDAVVIFSEDTPRDLIVNIKPDFLVKGGDYKVEDIAGANEVLEAGGKVIINPIIEGFSTTGIIKKLQDPC</sequence>
<dbReference type="NCBIfam" id="TIGR02199">
    <property type="entry name" value="rfaE_dom_II"/>
    <property type="match status" value="1"/>
</dbReference>
<dbReference type="Pfam" id="PF01467">
    <property type="entry name" value="CTP_transf_like"/>
    <property type="match status" value="1"/>
</dbReference>
<dbReference type="EMBL" id="JAOTIF010000015">
    <property type="protein sequence ID" value="MCU7550749.1"/>
    <property type="molecule type" value="Genomic_DNA"/>
</dbReference>
<dbReference type="InterPro" id="IPR004821">
    <property type="entry name" value="Cyt_trans-like"/>
</dbReference>
<name>A0A9X3BGE4_9BACT</name>
<organism evidence="9 10">
    <name type="scientific">Paraflavisolibacter caeni</name>
    <dbReference type="NCBI Taxonomy" id="2982496"/>
    <lineage>
        <taxon>Bacteria</taxon>
        <taxon>Pseudomonadati</taxon>
        <taxon>Bacteroidota</taxon>
        <taxon>Chitinophagia</taxon>
        <taxon>Chitinophagales</taxon>
        <taxon>Chitinophagaceae</taxon>
        <taxon>Paraflavisolibacter</taxon>
    </lineage>
</organism>
<dbReference type="GO" id="GO:0016779">
    <property type="term" value="F:nucleotidyltransferase activity"/>
    <property type="evidence" value="ECO:0007669"/>
    <property type="project" value="UniProtKB-KW"/>
</dbReference>
<comment type="caution">
    <text evidence="9">The sequence shown here is derived from an EMBL/GenBank/DDBJ whole genome shotgun (WGS) entry which is preliminary data.</text>
</comment>
<dbReference type="InterPro" id="IPR014729">
    <property type="entry name" value="Rossmann-like_a/b/a_fold"/>
</dbReference>
<dbReference type="Gene3D" id="3.40.50.620">
    <property type="entry name" value="HUPs"/>
    <property type="match status" value="1"/>
</dbReference>
<gene>
    <name evidence="9" type="primary">rfaE2</name>
    <name evidence="9" type="ORF">OCK74_16645</name>
</gene>
<dbReference type="SUPFAM" id="SSF52374">
    <property type="entry name" value="Nucleotidylyl transferase"/>
    <property type="match status" value="1"/>
</dbReference>
<keyword evidence="4" id="KW-0547">Nucleotide-binding</keyword>
<dbReference type="NCBIfam" id="TIGR00125">
    <property type="entry name" value="cyt_tran_rel"/>
    <property type="match status" value="1"/>
</dbReference>
<dbReference type="AlphaFoldDB" id="A0A9X3BGE4"/>
<evidence type="ECO:0000256" key="6">
    <source>
        <dbReference type="ARBA" id="ARBA00023277"/>
    </source>
</evidence>
<dbReference type="GO" id="GO:0016773">
    <property type="term" value="F:phosphotransferase activity, alcohol group as acceptor"/>
    <property type="evidence" value="ECO:0007669"/>
    <property type="project" value="InterPro"/>
</dbReference>
<dbReference type="RefSeq" id="WP_279298188.1">
    <property type="nucleotide sequence ID" value="NZ_JAOTIF010000015.1"/>
</dbReference>
<feature type="domain" description="Cytidyltransferase-like" evidence="8">
    <location>
        <begin position="33"/>
        <end position="158"/>
    </location>
</feature>
<dbReference type="GO" id="GO:0005524">
    <property type="term" value="F:ATP binding"/>
    <property type="evidence" value="ECO:0007669"/>
    <property type="project" value="UniProtKB-KW"/>
</dbReference>
<evidence type="ECO:0000256" key="2">
    <source>
        <dbReference type="ARBA" id="ARBA00022679"/>
    </source>
</evidence>
<evidence type="ECO:0000256" key="3">
    <source>
        <dbReference type="ARBA" id="ARBA00022695"/>
    </source>
</evidence>
<accession>A0A9X3BGE4</accession>
<dbReference type="PANTHER" id="PTHR43793">
    <property type="entry name" value="FAD SYNTHASE"/>
    <property type="match status" value="1"/>
</dbReference>
<evidence type="ECO:0000313" key="10">
    <source>
        <dbReference type="Proteomes" id="UP001155483"/>
    </source>
</evidence>
<keyword evidence="10" id="KW-1185">Reference proteome</keyword>
<dbReference type="GO" id="GO:0005975">
    <property type="term" value="P:carbohydrate metabolic process"/>
    <property type="evidence" value="ECO:0007669"/>
    <property type="project" value="InterPro"/>
</dbReference>
<dbReference type="EC" id="2.7.7.70" evidence="1"/>
<dbReference type="InterPro" id="IPR011914">
    <property type="entry name" value="RfaE_dom_II"/>
</dbReference>
<proteinExistence type="predicted"/>
<comment type="catalytic activity">
    <reaction evidence="7">
        <text>D-glycero-beta-D-manno-heptose 1-phosphate + ATP + H(+) = ADP-D-glycero-beta-D-manno-heptose + diphosphate</text>
        <dbReference type="Rhea" id="RHEA:27465"/>
        <dbReference type="ChEBI" id="CHEBI:15378"/>
        <dbReference type="ChEBI" id="CHEBI:30616"/>
        <dbReference type="ChEBI" id="CHEBI:33019"/>
        <dbReference type="ChEBI" id="CHEBI:59967"/>
        <dbReference type="ChEBI" id="CHEBI:61593"/>
        <dbReference type="EC" id="2.7.7.70"/>
    </reaction>
</comment>
<reference evidence="9" key="1">
    <citation type="submission" date="2022-09" db="EMBL/GenBank/DDBJ databases">
        <authorList>
            <person name="Yuan C."/>
            <person name="Ke Z."/>
        </authorList>
    </citation>
    <scope>NUCLEOTIDE SEQUENCE</scope>
    <source>
        <strain evidence="9">LB-8</strain>
    </source>
</reference>
<dbReference type="InterPro" id="IPR050385">
    <property type="entry name" value="Archaeal_FAD_synthase"/>
</dbReference>
<reference evidence="9" key="2">
    <citation type="submission" date="2023-04" db="EMBL/GenBank/DDBJ databases">
        <title>Paracnuella aquatica gen. nov., sp. nov., a member of the family Chitinophagaceae isolated from a hot spring.</title>
        <authorList>
            <person name="Wang C."/>
        </authorList>
    </citation>
    <scope>NUCLEOTIDE SEQUENCE</scope>
    <source>
        <strain evidence="9">LB-8</strain>
    </source>
</reference>
<dbReference type="PANTHER" id="PTHR43793:SF2">
    <property type="entry name" value="BIFUNCTIONAL PROTEIN HLDE"/>
    <property type="match status" value="1"/>
</dbReference>
<evidence type="ECO:0000313" key="9">
    <source>
        <dbReference type="EMBL" id="MCU7550749.1"/>
    </source>
</evidence>
<evidence type="ECO:0000259" key="8">
    <source>
        <dbReference type="Pfam" id="PF01467"/>
    </source>
</evidence>
<evidence type="ECO:0000256" key="4">
    <source>
        <dbReference type="ARBA" id="ARBA00022741"/>
    </source>
</evidence>
<evidence type="ECO:0000256" key="1">
    <source>
        <dbReference type="ARBA" id="ARBA00012519"/>
    </source>
</evidence>
<evidence type="ECO:0000256" key="5">
    <source>
        <dbReference type="ARBA" id="ARBA00022840"/>
    </source>
</evidence>
<keyword evidence="5" id="KW-0067">ATP-binding</keyword>
<evidence type="ECO:0000256" key="7">
    <source>
        <dbReference type="ARBA" id="ARBA00047428"/>
    </source>
</evidence>